<organism evidence="3">
    <name type="scientific">Musca domestica</name>
    <name type="common">House fly</name>
    <dbReference type="NCBI Taxonomy" id="7370"/>
    <lineage>
        <taxon>Eukaryota</taxon>
        <taxon>Metazoa</taxon>
        <taxon>Ecdysozoa</taxon>
        <taxon>Arthropoda</taxon>
        <taxon>Hexapoda</taxon>
        <taxon>Insecta</taxon>
        <taxon>Pterygota</taxon>
        <taxon>Neoptera</taxon>
        <taxon>Endopterygota</taxon>
        <taxon>Diptera</taxon>
        <taxon>Brachycera</taxon>
        <taxon>Muscomorpha</taxon>
        <taxon>Muscoidea</taxon>
        <taxon>Muscidae</taxon>
        <taxon>Musca</taxon>
    </lineage>
</organism>
<feature type="compositionally biased region" description="Polar residues" evidence="1">
    <location>
        <begin position="74"/>
        <end position="94"/>
    </location>
</feature>
<evidence type="ECO:0000313" key="3">
    <source>
        <dbReference type="EnsemblMetazoa" id="MDOA016639-PA"/>
    </source>
</evidence>
<dbReference type="EnsemblMetazoa" id="MDOA016639-RA">
    <property type="protein sequence ID" value="MDOA016639-PA"/>
    <property type="gene ID" value="MDOA016639"/>
</dbReference>
<feature type="chain" id="PRO_5043556854" evidence="2">
    <location>
        <begin position="22"/>
        <end position="124"/>
    </location>
</feature>
<feature type="signal peptide" evidence="2">
    <location>
        <begin position="1"/>
        <end position="21"/>
    </location>
</feature>
<dbReference type="VEuPathDB" id="VectorBase:MDOA016639"/>
<feature type="region of interest" description="Disordered" evidence="1">
    <location>
        <begin position="67"/>
        <end position="94"/>
    </location>
</feature>
<protein>
    <submittedName>
        <fullName evidence="3">Uncharacterized protein</fullName>
    </submittedName>
</protein>
<accession>A0A1I8NKI3</accession>
<sequence length="124" mass="14369">MYKTKILHYLLLLLTLWAVDACRFNCPKNVPVEEQFCATDKVGKTCWLLSKCRLNAENCNRRMLRQPDRDKINESPSNFPKSISQSREIETQQNKAANSNAIEMHFSQNHSEDFLKSFAMATNL</sequence>
<evidence type="ECO:0000256" key="2">
    <source>
        <dbReference type="SAM" id="SignalP"/>
    </source>
</evidence>
<keyword evidence="2" id="KW-0732">Signal</keyword>
<reference evidence="3" key="1">
    <citation type="submission" date="2020-05" db="UniProtKB">
        <authorList>
            <consortium name="EnsemblMetazoa"/>
        </authorList>
    </citation>
    <scope>IDENTIFICATION</scope>
    <source>
        <strain evidence="3">Aabys</strain>
    </source>
</reference>
<dbReference type="AlphaFoldDB" id="A0A1I8NKI3"/>
<name>A0A1I8NKI3_MUSDO</name>
<evidence type="ECO:0000256" key="1">
    <source>
        <dbReference type="SAM" id="MobiDB-lite"/>
    </source>
</evidence>
<proteinExistence type="predicted"/>